<comment type="caution">
    <text evidence="2">The sequence shown here is derived from an EMBL/GenBank/DDBJ whole genome shotgun (WGS) entry which is preliminary data.</text>
</comment>
<dbReference type="PANTHER" id="PTHR43102">
    <property type="entry name" value="SLR1143 PROTEIN"/>
    <property type="match status" value="1"/>
</dbReference>
<dbReference type="Proteomes" id="UP000229044">
    <property type="component" value="Unassembled WGS sequence"/>
</dbReference>
<dbReference type="InterPro" id="IPR029016">
    <property type="entry name" value="GAF-like_dom_sf"/>
</dbReference>
<dbReference type="RefSeq" id="WP_099618270.1">
    <property type="nucleotide sequence ID" value="NZ_KZ319340.1"/>
</dbReference>
<dbReference type="SUPFAM" id="SSF55781">
    <property type="entry name" value="GAF domain-like"/>
    <property type="match status" value="1"/>
</dbReference>
<sequence>MENPSIEKRRLAALDRLGILDTPQTPRSVAFCDYAIQQDKILLVEDATRDPRFQKNPLVTGKPHTRFYAGMPVREPSGFKIGTLCIIDDNKHVPVSHLSRSIHRAQNVFLTSDIERAAFELMLSDLLSLTGSEFGFIGEVLQ</sequence>
<dbReference type="InterPro" id="IPR003018">
    <property type="entry name" value="GAF"/>
</dbReference>
<organism evidence="2 3">
    <name type="scientific">Marinobacter guineae</name>
    <dbReference type="NCBI Taxonomy" id="432303"/>
    <lineage>
        <taxon>Bacteria</taxon>
        <taxon>Pseudomonadati</taxon>
        <taxon>Pseudomonadota</taxon>
        <taxon>Gammaproteobacteria</taxon>
        <taxon>Pseudomonadales</taxon>
        <taxon>Marinobacteraceae</taxon>
        <taxon>Marinobacter</taxon>
    </lineage>
</organism>
<dbReference type="Gene3D" id="3.30.450.40">
    <property type="match status" value="1"/>
</dbReference>
<evidence type="ECO:0000259" key="1">
    <source>
        <dbReference type="Pfam" id="PF01590"/>
    </source>
</evidence>
<name>A0A2G1VDY9_9GAMM</name>
<gene>
    <name evidence="2" type="ORF">CLH62_11380</name>
</gene>
<dbReference type="OrthoDB" id="9812358at2"/>
<evidence type="ECO:0000313" key="2">
    <source>
        <dbReference type="EMBL" id="PHQ24954.1"/>
    </source>
</evidence>
<feature type="domain" description="GAF" evidence="1">
    <location>
        <begin position="25"/>
        <end position="90"/>
    </location>
</feature>
<dbReference type="AlphaFoldDB" id="A0A2G1VDY9"/>
<protein>
    <recommendedName>
        <fullName evidence="1">GAF domain-containing protein</fullName>
    </recommendedName>
</protein>
<reference evidence="2 3" key="1">
    <citation type="submission" date="2017-09" db="EMBL/GenBank/DDBJ databases">
        <title>The draft genome sequences of Marinobacter guineae M3B.</title>
        <authorList>
            <person name="Cao J."/>
        </authorList>
    </citation>
    <scope>NUCLEOTIDE SEQUENCE [LARGE SCALE GENOMIC DNA]</scope>
    <source>
        <strain evidence="2 3">M3B</strain>
    </source>
</reference>
<evidence type="ECO:0000313" key="3">
    <source>
        <dbReference type="Proteomes" id="UP000229044"/>
    </source>
</evidence>
<accession>A0A2G1VDY9</accession>
<keyword evidence="3" id="KW-1185">Reference proteome</keyword>
<dbReference type="EMBL" id="NTFI01000003">
    <property type="protein sequence ID" value="PHQ24954.1"/>
    <property type="molecule type" value="Genomic_DNA"/>
</dbReference>
<dbReference type="PANTHER" id="PTHR43102:SF2">
    <property type="entry name" value="GAF DOMAIN-CONTAINING PROTEIN"/>
    <property type="match status" value="1"/>
</dbReference>
<dbReference type="Pfam" id="PF01590">
    <property type="entry name" value="GAF"/>
    <property type="match status" value="1"/>
</dbReference>
<proteinExistence type="predicted"/>